<evidence type="ECO:0000313" key="4">
    <source>
        <dbReference type="Proteomes" id="UP001153069"/>
    </source>
</evidence>
<feature type="compositionally biased region" description="Acidic residues" evidence="2">
    <location>
        <begin position="687"/>
        <end position="713"/>
    </location>
</feature>
<feature type="compositionally biased region" description="Low complexity" evidence="2">
    <location>
        <begin position="259"/>
        <end position="272"/>
    </location>
</feature>
<evidence type="ECO:0000256" key="2">
    <source>
        <dbReference type="SAM" id="MobiDB-lite"/>
    </source>
</evidence>
<proteinExistence type="predicted"/>
<keyword evidence="4" id="KW-1185">Reference proteome</keyword>
<protein>
    <submittedName>
        <fullName evidence="3">Uncharacterized protein</fullName>
    </submittedName>
</protein>
<reference evidence="3" key="1">
    <citation type="submission" date="2020-06" db="EMBL/GenBank/DDBJ databases">
        <authorList>
            <consortium name="Plant Systems Biology data submission"/>
        </authorList>
    </citation>
    <scope>NUCLEOTIDE SEQUENCE</scope>
    <source>
        <strain evidence="3">D6</strain>
    </source>
</reference>
<dbReference type="Proteomes" id="UP001153069">
    <property type="component" value="Unassembled WGS sequence"/>
</dbReference>
<feature type="compositionally biased region" description="Acidic residues" evidence="2">
    <location>
        <begin position="859"/>
        <end position="872"/>
    </location>
</feature>
<organism evidence="3 4">
    <name type="scientific">Seminavis robusta</name>
    <dbReference type="NCBI Taxonomy" id="568900"/>
    <lineage>
        <taxon>Eukaryota</taxon>
        <taxon>Sar</taxon>
        <taxon>Stramenopiles</taxon>
        <taxon>Ochrophyta</taxon>
        <taxon>Bacillariophyta</taxon>
        <taxon>Bacillariophyceae</taxon>
        <taxon>Bacillariophycidae</taxon>
        <taxon>Naviculales</taxon>
        <taxon>Naviculaceae</taxon>
        <taxon>Seminavis</taxon>
    </lineage>
</organism>
<evidence type="ECO:0000313" key="3">
    <source>
        <dbReference type="EMBL" id="CAB9499714.1"/>
    </source>
</evidence>
<feature type="compositionally biased region" description="Low complexity" evidence="2">
    <location>
        <begin position="647"/>
        <end position="658"/>
    </location>
</feature>
<feature type="compositionally biased region" description="Basic residues" evidence="2">
    <location>
        <begin position="225"/>
        <end position="234"/>
    </location>
</feature>
<feature type="compositionally biased region" description="Pro residues" evidence="2">
    <location>
        <begin position="273"/>
        <end position="299"/>
    </location>
</feature>
<comment type="caution">
    <text evidence="3">The sequence shown here is derived from an EMBL/GenBank/DDBJ whole genome shotgun (WGS) entry which is preliminary data.</text>
</comment>
<name>A0A9N8DHD2_9STRA</name>
<feature type="region of interest" description="Disordered" evidence="2">
    <location>
        <begin position="987"/>
        <end position="1036"/>
    </location>
</feature>
<feature type="compositionally biased region" description="Polar residues" evidence="2">
    <location>
        <begin position="240"/>
        <end position="258"/>
    </location>
</feature>
<feature type="compositionally biased region" description="Low complexity" evidence="2">
    <location>
        <begin position="502"/>
        <end position="517"/>
    </location>
</feature>
<feature type="region of interest" description="Disordered" evidence="2">
    <location>
        <begin position="932"/>
        <end position="969"/>
    </location>
</feature>
<feature type="compositionally biased region" description="Low complexity" evidence="2">
    <location>
        <begin position="621"/>
        <end position="631"/>
    </location>
</feature>
<feature type="coiled-coil region" evidence="1">
    <location>
        <begin position="386"/>
        <end position="417"/>
    </location>
</feature>
<accession>A0A9N8DHD2</accession>
<feature type="region of interest" description="Disordered" evidence="2">
    <location>
        <begin position="1049"/>
        <end position="1252"/>
    </location>
</feature>
<feature type="region of interest" description="Disordered" evidence="2">
    <location>
        <begin position="1289"/>
        <end position="1338"/>
    </location>
</feature>
<gene>
    <name evidence="3" type="ORF">SEMRO_67_G037610.1</name>
</gene>
<feature type="region of interest" description="Disordered" evidence="2">
    <location>
        <begin position="613"/>
        <end position="892"/>
    </location>
</feature>
<feature type="compositionally biased region" description="Acidic residues" evidence="2">
    <location>
        <begin position="729"/>
        <end position="739"/>
    </location>
</feature>
<dbReference type="EMBL" id="CAICTM010000066">
    <property type="protein sequence ID" value="CAB9499714.1"/>
    <property type="molecule type" value="Genomic_DNA"/>
</dbReference>
<feature type="region of interest" description="Disordered" evidence="2">
    <location>
        <begin position="205"/>
        <end position="339"/>
    </location>
</feature>
<feature type="region of interest" description="Disordered" evidence="2">
    <location>
        <begin position="458"/>
        <end position="568"/>
    </location>
</feature>
<feature type="compositionally biased region" description="Basic residues" evidence="2">
    <location>
        <begin position="1325"/>
        <end position="1338"/>
    </location>
</feature>
<feature type="compositionally biased region" description="Low complexity" evidence="2">
    <location>
        <begin position="666"/>
        <end position="678"/>
    </location>
</feature>
<feature type="compositionally biased region" description="Acidic residues" evidence="2">
    <location>
        <begin position="1290"/>
        <end position="1307"/>
    </location>
</feature>
<feature type="compositionally biased region" description="Acidic residues" evidence="2">
    <location>
        <begin position="1183"/>
        <end position="1194"/>
    </location>
</feature>
<keyword evidence="1" id="KW-0175">Coiled coil</keyword>
<feature type="compositionally biased region" description="Polar residues" evidence="2">
    <location>
        <begin position="765"/>
        <end position="781"/>
    </location>
</feature>
<sequence length="1338" mass="143798">MDNNRPPIDDDDDAYDWWNEWNAVPILGLGQSQDLMPQWLYDRFLIWDLEDSGNERPERRSVLTPELRDDVYELLEAKANKHVDPDQFQQLKNAFDFKHQGKPSAKDVFERYTIITADNFEQLIPKNLEYLKPEHYFFLSFLWDECRIALVDSNKIAIPLHHYYTFTRWVSSINDCSDQKTLKILLKHFHVNARLALTYSHVRQHQKNHPHVQQRPLPRSWTLRAPRRAQRPPRPHQPAMTTQGHTTATVQRQLNPTYGTLPSTGTPGMGTMKPPPPSPSPTPWQPPPAGPMPTAPRPPAYGYGSTAPAGLLEGPPMPPPHGSQLALPGQQPHGAMTPWPGPYPPYGYGWQQPAPAKVVHNHITISGSDNTLMLGDDVKKSPSKTADALQASLDQFRQQVDEDAKRLESTIKREGQQTRSTVHTLTAARPPMPVAVRHEHEQAAATSGTVLQFDEAEAVAPRTPALRSSTPCFSVGRRQQRPSVSFADPENAAPPTDSTQQTPVTVSVPAASSPTSPLEDSAVDSPSSREDTTSVPGMPRTVGTPKSSGWPSLGFMSRPFSGSKKKKAVMLEQPMENVTVEPVVETVHEESDVDSIQVRSPTAVLFSGAPNLAVVSHDSSDPSPSSQGSQGTAFFDAEPGLELDGVSLASASNAPASSDPEGKVFTATKNNKPAATTTSDGYGADVSTDDEESSDDLTDEDSTDDDDDPDPDSSPEAAMASPKPTIQETPEETQWDEDFALGQEKHVLEQGWIGEAPTAAAARLPSQSTAPEPSKTVSNQVKLDEEFAASLQAELDVQGPLSFQSDDAEDDISDDGGGKPSAKTSPTEVALKPAGVEADSKSTNDGGGKPAAKKSPTEDALEPEDDISEADSVEPFADSVEPADDDSSSVGSIVHETATKSWFGFSIFSPSKPEPMSSAELKMIAARAAEADGSSVVAADPDEDSQGNMEKSNAEELSPMHGPKVRAGPTPARIRAMTLQEMKAAEEKLEPAVAEPAEEGLHAATTDPTAMTLEEMKDAEPIIEEDEERSQVGTESTAIAKAAEEELEPAVAKVAKPNTDCSGPKKKTSPMAKGGLLGIGGNPIRGTNIPKAEASVVVETVDEESSEGSYPPVEATDGTIVPVTISIAATDPVPTETASKVEEEDGAPIAKAAEEELEPEQVDGGSVAEVETDEEGSLGTVDSTDDSDAEELEPVDGGTQHSDGRAGTWESDGLPYWGLTTGRVPRPCKSCRGQDKYCHRHRSQDPNVPPPALVVPPPVVDVVPPPVVDVVPPPVVDVVPPPVVDVVPPVEEDSIEESEEDSIEESVADAMPPPVPDEEEEGFRRVRRKRRLAKGNQP</sequence>
<evidence type="ECO:0000256" key="1">
    <source>
        <dbReference type="SAM" id="Coils"/>
    </source>
</evidence>